<protein>
    <recommendedName>
        <fullName evidence="2">SCAN box domain-containing protein</fullName>
    </recommendedName>
</protein>
<keyword evidence="4" id="KW-1185">Reference proteome</keyword>
<dbReference type="PROSITE" id="PS50804">
    <property type="entry name" value="SCAN_BOX"/>
    <property type="match status" value="1"/>
</dbReference>
<reference evidence="3" key="1">
    <citation type="submission" date="2025-08" db="UniProtKB">
        <authorList>
            <consortium name="Ensembl"/>
        </authorList>
    </citation>
    <scope>IDENTIFICATION</scope>
</reference>
<evidence type="ECO:0000256" key="1">
    <source>
        <dbReference type="SAM" id="MobiDB-lite"/>
    </source>
</evidence>
<evidence type="ECO:0000313" key="4">
    <source>
        <dbReference type="Proteomes" id="UP000694569"/>
    </source>
</evidence>
<evidence type="ECO:0000259" key="2">
    <source>
        <dbReference type="PROSITE" id="PS50804"/>
    </source>
</evidence>
<dbReference type="InterPro" id="IPR003309">
    <property type="entry name" value="SCAN_dom"/>
</dbReference>
<reference evidence="3" key="2">
    <citation type="submission" date="2025-09" db="UniProtKB">
        <authorList>
            <consortium name="Ensembl"/>
        </authorList>
    </citation>
    <scope>IDENTIFICATION</scope>
</reference>
<dbReference type="GeneTree" id="ENSGT00990000205472"/>
<organism evidence="3 4">
    <name type="scientific">Leptobrachium leishanense</name>
    <name type="common">Leishan spiny toad</name>
    <dbReference type="NCBI Taxonomy" id="445787"/>
    <lineage>
        <taxon>Eukaryota</taxon>
        <taxon>Metazoa</taxon>
        <taxon>Chordata</taxon>
        <taxon>Craniata</taxon>
        <taxon>Vertebrata</taxon>
        <taxon>Euteleostomi</taxon>
        <taxon>Amphibia</taxon>
        <taxon>Batrachia</taxon>
        <taxon>Anura</taxon>
        <taxon>Pelobatoidea</taxon>
        <taxon>Megophryidae</taxon>
        <taxon>Leptobrachium</taxon>
    </lineage>
</organism>
<feature type="domain" description="SCAN box" evidence="2">
    <location>
        <begin position="38"/>
        <end position="113"/>
    </location>
</feature>
<proteinExistence type="predicted"/>
<dbReference type="Ensembl" id="ENSLLET00000034014.1">
    <property type="protein sequence ID" value="ENSLLEP00000032751.1"/>
    <property type="gene ID" value="ENSLLEG00000020745.1"/>
</dbReference>
<dbReference type="OrthoDB" id="6513910at2759"/>
<dbReference type="Gene3D" id="1.10.4020.10">
    <property type="entry name" value="DNA breaking-rejoining enzymes"/>
    <property type="match status" value="1"/>
</dbReference>
<sequence length="217" mass="25047">SRPIGKPPQLLKKTVFCFIIKVHLSRNLLLSGPYFEAQRFYKWRFKEGLAPRSQMFDLIHLARKWLKPENQSPAKMLETLVLDRYLRELPRGLREWVSQGNPTTYDGMIAHVEPDPEVEQGDGDILKMFPFTDPDLYVDNPKIGKTRRACRESKQRFNRAVNEVFLNERGKRNSKGVATQCTEDDIEVGQRVHDLESDVETEVEDPIPLDLSSSSFG</sequence>
<dbReference type="InterPro" id="IPR038269">
    <property type="entry name" value="SCAN_sf"/>
</dbReference>
<accession>A0A8C5Q4E1</accession>
<dbReference type="Pfam" id="PF02023">
    <property type="entry name" value="SCAN"/>
    <property type="match status" value="1"/>
</dbReference>
<dbReference type="Proteomes" id="UP000694569">
    <property type="component" value="Unplaced"/>
</dbReference>
<feature type="region of interest" description="Disordered" evidence="1">
    <location>
        <begin position="196"/>
        <end position="217"/>
    </location>
</feature>
<name>A0A8C5Q4E1_9ANUR</name>
<dbReference type="AlphaFoldDB" id="A0A8C5Q4E1"/>
<dbReference type="SUPFAM" id="SSF47353">
    <property type="entry name" value="Retrovirus capsid dimerization domain-like"/>
    <property type="match status" value="1"/>
</dbReference>
<evidence type="ECO:0000313" key="3">
    <source>
        <dbReference type="Ensembl" id="ENSLLEP00000032751.1"/>
    </source>
</evidence>
<feature type="compositionally biased region" description="Acidic residues" evidence="1">
    <location>
        <begin position="197"/>
        <end position="207"/>
    </location>
</feature>